<evidence type="ECO:0000313" key="11">
    <source>
        <dbReference type="Proteomes" id="UP001595897"/>
    </source>
</evidence>
<feature type="domain" description="Glutamate-ammonia ligase adenylyltransferase repeated" evidence="8">
    <location>
        <begin position="574"/>
        <end position="833"/>
    </location>
</feature>
<proteinExistence type="inferred from homology"/>
<evidence type="ECO:0000259" key="8">
    <source>
        <dbReference type="Pfam" id="PF03710"/>
    </source>
</evidence>
<evidence type="ECO:0000256" key="7">
    <source>
        <dbReference type="HAMAP-Rule" id="MF_00802"/>
    </source>
</evidence>
<dbReference type="Gene3D" id="3.30.460.10">
    <property type="entry name" value="Beta Polymerase, domain 2"/>
    <property type="match status" value="2"/>
</dbReference>
<dbReference type="CDD" id="cd05401">
    <property type="entry name" value="NT_GlnE_GlnD_like"/>
    <property type="match status" value="2"/>
</dbReference>
<feature type="region of interest" description="Adenylyl removase" evidence="7">
    <location>
        <begin position="1"/>
        <end position="458"/>
    </location>
</feature>
<dbReference type="GO" id="GO:0016874">
    <property type="term" value="F:ligase activity"/>
    <property type="evidence" value="ECO:0007669"/>
    <property type="project" value="UniProtKB-KW"/>
</dbReference>
<keyword evidence="10" id="KW-0436">Ligase</keyword>
<dbReference type="PANTHER" id="PTHR30621">
    <property type="entry name" value="GLUTAMINE SYNTHETASE ADENYLYLTRANSFERASE"/>
    <property type="match status" value="1"/>
</dbReference>
<dbReference type="Pfam" id="PF03710">
    <property type="entry name" value="GlnE"/>
    <property type="match status" value="2"/>
</dbReference>
<evidence type="ECO:0000256" key="2">
    <source>
        <dbReference type="ARBA" id="ARBA00022695"/>
    </source>
</evidence>
<sequence>MMTSTALSAKQAILNANALFGQADNTKLNEVLDLILPFSDFICRGCERYPEQVLKAIVTLISHERQTNDIFDTQDSNALSMGSHKSSLLASLQSTLQDCSNEAQMHTAIRIFRHVNMIEIAAADILHLQDIRTSMHRVSELADCIIERSYQWLHNFLSQKHGSPENDQQLQLIAMGKLGGSELNFSSDIDLIFTYPHTGCTQGDKKPIEHQVFFTRLAQKLIQALDQITDHGRCYRVDMRLRPMGDSGPLVIPFAAFETYYQEQGRAWERFAMQKMRIINHNPHSDELYSLIKPFVYRKYMDFTTLDSIREMKVLIEKEVRRRQLKNNIKLGRGGIREIEFFTQALQLIHAGREPDCQQLSTQNGLKALFEHGFIDKTALDELTEAYRFLRTVEHYLQIFNDEQTQTLPNAEVDQKRLTLLLNKASFDQCIAQIDAVMSLIHKHFRNVIDDANAPPSEIENAESSDQHVFSDLWDLPLTEHETQNLLAPLLQNTSIEILYKLLSDFKNKLQTASVSERGMKSINRLMPLLLNEFEIEKQTLNHNQVTGIFGLLSTIIGRITYIDLLLENPAVRQRLFSLSKKSPWVIQQITLHPILLDELLHPVYLKPDDSSLSEYKDACAQELKQFMLRIDPDDIEEVMDALRQFKHAYQLRIAASDISATLAINKVSDKLTVLAEVIIAEVVEQAWRQITLKHGVPDNQSASDKGFGIVAYGKFGGLELSYGSDLDIVCLYQASKSGHTDESGARKSISHQEFYIKLVQKITHYCITKTYHGILYDIDLRLRPSGNSGLLISHIDSFAEYQMTGAWTWEHQALVRARLIFGHDTLGARFAQLRANTLGLHRQQDTLREDVREMREKMRQHLNRSTTSAIDIKQCNGGIVDIEFLVQYWVLRYCEMHPRLSEWSDNLRILEACKDSNIISEARCAMLQSHYLWMRHLAHRLQLSERDLAEPSEQLSEIQNDVSDCFDEVLGTRALSE</sequence>
<comment type="cofactor">
    <cofactor evidence="7">
        <name>Mg(2+)</name>
        <dbReference type="ChEBI" id="CHEBI:18420"/>
    </cofactor>
</comment>
<evidence type="ECO:0000313" key="10">
    <source>
        <dbReference type="EMBL" id="MFC4700165.1"/>
    </source>
</evidence>
<protein>
    <recommendedName>
        <fullName evidence="7">Bifunctional glutamine synthetase adenylyltransferase/adenylyl-removing enzyme</fullName>
    </recommendedName>
    <alternativeName>
        <fullName evidence="7">ATP:glutamine synthetase adenylyltransferase</fullName>
    </alternativeName>
    <alternativeName>
        <fullName evidence="7">ATase</fullName>
    </alternativeName>
    <domain>
        <recommendedName>
            <fullName evidence="7">Glutamine synthetase adenylyl-L-tyrosine phosphorylase</fullName>
            <ecNumber evidence="7">2.7.7.89</ecNumber>
        </recommendedName>
        <alternativeName>
            <fullName evidence="7">Adenylyl removase</fullName>
            <shortName evidence="7">AR</shortName>
            <shortName evidence="7">AT-N</shortName>
        </alternativeName>
    </domain>
    <domain>
        <recommendedName>
            <fullName evidence="7">Glutamine synthetase adenylyl transferase</fullName>
            <ecNumber evidence="7">2.7.7.42</ecNumber>
        </recommendedName>
        <alternativeName>
            <fullName evidence="7">Adenylyl transferase</fullName>
            <shortName evidence="7">AT</shortName>
            <shortName evidence="7">AT-C</shortName>
        </alternativeName>
    </domain>
</protein>
<dbReference type="EC" id="2.7.7.42" evidence="7"/>
<dbReference type="GO" id="GO:0008882">
    <property type="term" value="F:[glutamate-ammonia-ligase] adenylyltransferase activity"/>
    <property type="evidence" value="ECO:0007669"/>
    <property type="project" value="UniProtKB-EC"/>
</dbReference>
<dbReference type="InterPro" id="IPR023057">
    <property type="entry name" value="GlnE"/>
</dbReference>
<feature type="domain" description="PII-uridylyltransferase/Glutamine-synthetase adenylyltransferase" evidence="9">
    <location>
        <begin position="310"/>
        <end position="448"/>
    </location>
</feature>
<evidence type="ECO:0000256" key="3">
    <source>
        <dbReference type="ARBA" id="ARBA00022741"/>
    </source>
</evidence>
<reference evidence="11" key="1">
    <citation type="journal article" date="2019" name="Int. J. Syst. Evol. Microbiol.">
        <title>The Global Catalogue of Microorganisms (GCM) 10K type strain sequencing project: providing services to taxonomists for standard genome sequencing and annotation.</title>
        <authorList>
            <consortium name="The Broad Institute Genomics Platform"/>
            <consortium name="The Broad Institute Genome Sequencing Center for Infectious Disease"/>
            <person name="Wu L."/>
            <person name="Ma J."/>
        </authorList>
    </citation>
    <scope>NUCLEOTIDE SEQUENCE [LARGE SCALE GENOMIC DNA]</scope>
    <source>
        <strain evidence="11">KACC 12507</strain>
    </source>
</reference>
<keyword evidence="6 7" id="KW-0511">Multifunctional enzyme</keyword>
<dbReference type="InterPro" id="IPR005190">
    <property type="entry name" value="GlnE_rpt_dom"/>
</dbReference>
<keyword evidence="2 7" id="KW-0548">Nucleotidyltransferase</keyword>
<dbReference type="SUPFAM" id="SSF81301">
    <property type="entry name" value="Nucleotidyltransferase"/>
    <property type="match status" value="2"/>
</dbReference>
<keyword evidence="1 7" id="KW-0808">Transferase</keyword>
<comment type="similarity">
    <text evidence="7">Belongs to the GlnE family.</text>
</comment>
<feature type="domain" description="Glutamate-ammonia ligase adenylyltransferase repeated" evidence="8">
    <location>
        <begin position="74"/>
        <end position="283"/>
    </location>
</feature>
<dbReference type="RefSeq" id="WP_382407348.1">
    <property type="nucleotide sequence ID" value="NZ_JBHSGU010000002.1"/>
</dbReference>
<comment type="catalytic activity">
    <reaction evidence="7">
        <text>[glutamine synthetase]-O(4)-(5'-adenylyl)-L-tyrosine + phosphate = [glutamine synthetase]-L-tyrosine + ADP</text>
        <dbReference type="Rhea" id="RHEA:43716"/>
        <dbReference type="Rhea" id="RHEA-COMP:10660"/>
        <dbReference type="Rhea" id="RHEA-COMP:10661"/>
        <dbReference type="ChEBI" id="CHEBI:43474"/>
        <dbReference type="ChEBI" id="CHEBI:46858"/>
        <dbReference type="ChEBI" id="CHEBI:83624"/>
        <dbReference type="ChEBI" id="CHEBI:456216"/>
        <dbReference type="EC" id="2.7.7.89"/>
    </reaction>
</comment>
<evidence type="ECO:0000256" key="1">
    <source>
        <dbReference type="ARBA" id="ARBA00022679"/>
    </source>
</evidence>
<keyword evidence="3 7" id="KW-0547">Nucleotide-binding</keyword>
<dbReference type="Gene3D" id="1.20.120.330">
    <property type="entry name" value="Nucleotidyltransferases domain 2"/>
    <property type="match status" value="2"/>
</dbReference>
<accession>A0ABV9LWZ1</accession>
<dbReference type="Pfam" id="PF08335">
    <property type="entry name" value="GlnD_UR_UTase"/>
    <property type="match status" value="2"/>
</dbReference>
<evidence type="ECO:0000256" key="6">
    <source>
        <dbReference type="ARBA" id="ARBA00023268"/>
    </source>
</evidence>
<evidence type="ECO:0000259" key="9">
    <source>
        <dbReference type="Pfam" id="PF08335"/>
    </source>
</evidence>
<dbReference type="SUPFAM" id="SSF81593">
    <property type="entry name" value="Nucleotidyltransferase substrate binding subunit/domain"/>
    <property type="match status" value="2"/>
</dbReference>
<dbReference type="InterPro" id="IPR013546">
    <property type="entry name" value="PII_UdlTrfase/GS_AdlTrfase"/>
</dbReference>
<dbReference type="GO" id="GO:0047388">
    <property type="term" value="F:[glutamine synthetase]-adenylyl-L-tyrosine phosphorylase activity"/>
    <property type="evidence" value="ECO:0007669"/>
    <property type="project" value="UniProtKB-EC"/>
</dbReference>
<comment type="catalytic activity">
    <reaction evidence="7">
        <text>[glutamine synthetase]-L-tyrosine + ATP = [glutamine synthetase]-O(4)-(5'-adenylyl)-L-tyrosine + diphosphate</text>
        <dbReference type="Rhea" id="RHEA:18589"/>
        <dbReference type="Rhea" id="RHEA-COMP:10660"/>
        <dbReference type="Rhea" id="RHEA-COMP:10661"/>
        <dbReference type="ChEBI" id="CHEBI:30616"/>
        <dbReference type="ChEBI" id="CHEBI:33019"/>
        <dbReference type="ChEBI" id="CHEBI:46858"/>
        <dbReference type="ChEBI" id="CHEBI:83624"/>
        <dbReference type="EC" id="2.7.7.42"/>
    </reaction>
</comment>
<dbReference type="HAMAP" id="MF_00802">
    <property type="entry name" value="GlnE"/>
    <property type="match status" value="1"/>
</dbReference>
<keyword evidence="4 7" id="KW-0067">ATP-binding</keyword>
<keyword evidence="11" id="KW-1185">Reference proteome</keyword>
<keyword evidence="5 7" id="KW-0460">Magnesium</keyword>
<organism evidence="10 11">
    <name type="scientific">Glaciecola siphonariae</name>
    <dbReference type="NCBI Taxonomy" id="521012"/>
    <lineage>
        <taxon>Bacteria</taxon>
        <taxon>Pseudomonadati</taxon>
        <taxon>Pseudomonadota</taxon>
        <taxon>Gammaproteobacteria</taxon>
        <taxon>Alteromonadales</taxon>
        <taxon>Alteromonadaceae</taxon>
        <taxon>Glaciecola</taxon>
    </lineage>
</organism>
<evidence type="ECO:0000256" key="5">
    <source>
        <dbReference type="ARBA" id="ARBA00022842"/>
    </source>
</evidence>
<dbReference type="InterPro" id="IPR043519">
    <property type="entry name" value="NT_sf"/>
</dbReference>
<name>A0ABV9LWZ1_9ALTE</name>
<comment type="caution">
    <text evidence="10">The sequence shown here is derived from an EMBL/GenBank/DDBJ whole genome shotgun (WGS) entry which is preliminary data.</text>
</comment>
<comment type="function">
    <text evidence="7">Involved in the regulation of glutamine synthetase GlnA, a key enzyme in the process to assimilate ammonia. When cellular nitrogen levels are high, the C-terminal adenylyl transferase (AT) inactivates GlnA by covalent transfer of an adenylyl group from ATP to specific tyrosine residue of GlnA, thus reducing its activity. Conversely, when nitrogen levels are low, the N-terminal adenylyl removase (AR) activates GlnA by removing the adenylyl group by phosphorolysis, increasing its activity. The regulatory region of GlnE binds the signal transduction protein PII (GlnB) which indicates the nitrogen status of the cell.</text>
</comment>
<dbReference type="PANTHER" id="PTHR30621:SF0">
    <property type="entry name" value="BIFUNCTIONAL GLUTAMINE SYNTHETASE ADENYLYLTRANSFERASE_ADENYLYL-REMOVING ENZYME"/>
    <property type="match status" value="1"/>
</dbReference>
<dbReference type="Proteomes" id="UP001595897">
    <property type="component" value="Unassembled WGS sequence"/>
</dbReference>
<dbReference type="NCBIfam" id="NF008292">
    <property type="entry name" value="PRK11072.1"/>
    <property type="match status" value="1"/>
</dbReference>
<feature type="region of interest" description="Adenylyl transferase" evidence="7">
    <location>
        <begin position="466"/>
        <end position="978"/>
    </location>
</feature>
<dbReference type="Gene3D" id="1.20.120.1510">
    <property type="match status" value="1"/>
</dbReference>
<gene>
    <name evidence="7 10" type="primary">glnE</name>
    <name evidence="10" type="ORF">ACFO4O_08365</name>
</gene>
<dbReference type="EC" id="2.7.7.89" evidence="7"/>
<dbReference type="EMBL" id="JBHSGU010000002">
    <property type="protein sequence ID" value="MFC4700165.1"/>
    <property type="molecule type" value="Genomic_DNA"/>
</dbReference>
<feature type="domain" description="PII-uridylyltransferase/Glutamine-synthetase adenylyltransferase" evidence="9">
    <location>
        <begin position="853"/>
        <end position="946"/>
    </location>
</feature>
<evidence type="ECO:0000256" key="4">
    <source>
        <dbReference type="ARBA" id="ARBA00022840"/>
    </source>
</evidence>